<dbReference type="InterPro" id="IPR001296">
    <property type="entry name" value="Glyco_trans_1"/>
</dbReference>
<reference evidence="4" key="1">
    <citation type="submission" date="2020-05" db="EMBL/GenBank/DDBJ databases">
        <authorList>
            <person name="Chiriac C."/>
            <person name="Salcher M."/>
            <person name="Ghai R."/>
            <person name="Kavagutti S V."/>
        </authorList>
    </citation>
    <scope>NUCLEOTIDE SEQUENCE</scope>
</reference>
<evidence type="ECO:0000259" key="3">
    <source>
        <dbReference type="Pfam" id="PF13439"/>
    </source>
</evidence>
<dbReference type="EMBL" id="CAFBOF010000002">
    <property type="protein sequence ID" value="CAB4968924.1"/>
    <property type="molecule type" value="Genomic_DNA"/>
</dbReference>
<proteinExistence type="predicted"/>
<dbReference type="PANTHER" id="PTHR46401">
    <property type="entry name" value="GLYCOSYLTRANSFERASE WBBK-RELATED"/>
    <property type="match status" value="1"/>
</dbReference>
<protein>
    <submittedName>
        <fullName evidence="4">Unannotated protein</fullName>
    </submittedName>
</protein>
<dbReference type="InterPro" id="IPR028098">
    <property type="entry name" value="Glyco_trans_4-like_N"/>
</dbReference>
<dbReference type="Pfam" id="PF13439">
    <property type="entry name" value="Glyco_transf_4"/>
    <property type="match status" value="1"/>
</dbReference>
<gene>
    <name evidence="4" type="ORF">UFOPK3605_00276</name>
    <name evidence="5" type="ORF">UFOPK3897_00167</name>
    <name evidence="6" type="ORF">UFOPK4121_00220</name>
</gene>
<sequence>MNDSQSFSDSSAKLGDIAARAGLRRVHFIAWRDLSDPEAGGSEIHAHEIAKRWAQAGMDITFRTSYAPGLAQVTWRDGYRVVRKAGRYAVFPRAAIGEIIGRYGRRDALIEIWNGMPFFSPLWSRGPRLTFLHHVHAEMWNMTLPNSLALVGKTLESKIAPRAYRSTQIVTLSDSSKRELVEDLGFASDRVSVVEPGIDGSFTPGAQVCASPLVVAVGRLVPVKKFDRLIHVLARLRRRNPTLRAIIVGEGYERPMLESLIAKLGAEEWIELPGRVSDDELINLYRQAWVVASTSAREGWGMTLTEAAACGTPAVVTDIAGHRDAVENGVTGFLVTNDDDFFDAIDQIICDPDLRSRMSKAASSRSERFRWDTTARRVLEVLAVEAQRHRER</sequence>
<evidence type="ECO:0000256" key="1">
    <source>
        <dbReference type="ARBA" id="ARBA00022679"/>
    </source>
</evidence>
<name>A0A6J7G0H1_9ZZZZ</name>
<feature type="domain" description="Glycosyltransferase subfamily 4-like N-terminal" evidence="3">
    <location>
        <begin position="40"/>
        <end position="199"/>
    </location>
</feature>
<dbReference type="SUPFAM" id="SSF53756">
    <property type="entry name" value="UDP-Glycosyltransferase/glycogen phosphorylase"/>
    <property type="match status" value="1"/>
</dbReference>
<keyword evidence="1" id="KW-0808">Transferase</keyword>
<evidence type="ECO:0000313" key="4">
    <source>
        <dbReference type="EMBL" id="CAB4897279.1"/>
    </source>
</evidence>
<dbReference type="EMBL" id="CAFBPQ010000003">
    <property type="protein sequence ID" value="CAB5014087.1"/>
    <property type="molecule type" value="Genomic_DNA"/>
</dbReference>
<feature type="domain" description="Glycosyl transferase family 1" evidence="2">
    <location>
        <begin position="212"/>
        <end position="363"/>
    </location>
</feature>
<organism evidence="4">
    <name type="scientific">freshwater metagenome</name>
    <dbReference type="NCBI Taxonomy" id="449393"/>
    <lineage>
        <taxon>unclassified sequences</taxon>
        <taxon>metagenomes</taxon>
        <taxon>ecological metagenomes</taxon>
    </lineage>
</organism>
<evidence type="ECO:0000259" key="2">
    <source>
        <dbReference type="Pfam" id="PF00534"/>
    </source>
</evidence>
<dbReference type="CDD" id="cd03801">
    <property type="entry name" value="GT4_PimA-like"/>
    <property type="match status" value="1"/>
</dbReference>
<dbReference type="Pfam" id="PF00534">
    <property type="entry name" value="Glycos_transf_1"/>
    <property type="match status" value="1"/>
</dbReference>
<evidence type="ECO:0000313" key="6">
    <source>
        <dbReference type="EMBL" id="CAB5014087.1"/>
    </source>
</evidence>
<accession>A0A6J7G0H1</accession>
<evidence type="ECO:0000313" key="5">
    <source>
        <dbReference type="EMBL" id="CAB4968924.1"/>
    </source>
</evidence>
<dbReference type="AlphaFoldDB" id="A0A6J7G0H1"/>
<dbReference type="PANTHER" id="PTHR46401:SF2">
    <property type="entry name" value="GLYCOSYLTRANSFERASE WBBK-RELATED"/>
    <property type="match status" value="1"/>
</dbReference>
<dbReference type="GO" id="GO:0009103">
    <property type="term" value="P:lipopolysaccharide biosynthetic process"/>
    <property type="evidence" value="ECO:0007669"/>
    <property type="project" value="TreeGrafter"/>
</dbReference>
<dbReference type="EMBL" id="CAFBMM010000005">
    <property type="protein sequence ID" value="CAB4897279.1"/>
    <property type="molecule type" value="Genomic_DNA"/>
</dbReference>
<dbReference type="GO" id="GO:0016757">
    <property type="term" value="F:glycosyltransferase activity"/>
    <property type="evidence" value="ECO:0007669"/>
    <property type="project" value="InterPro"/>
</dbReference>
<dbReference type="Gene3D" id="3.40.50.2000">
    <property type="entry name" value="Glycogen Phosphorylase B"/>
    <property type="match status" value="2"/>
</dbReference>